<comment type="caution">
    <text evidence="5">The sequence shown here is derived from an EMBL/GenBank/DDBJ whole genome shotgun (WGS) entry which is preliminary data.</text>
</comment>
<evidence type="ECO:0000259" key="4">
    <source>
        <dbReference type="Pfam" id="PF22624"/>
    </source>
</evidence>
<dbReference type="SUPFAM" id="SSF56214">
    <property type="entry name" value="4'-phosphopantetheinyl transferase"/>
    <property type="match status" value="2"/>
</dbReference>
<evidence type="ECO:0000313" key="5">
    <source>
        <dbReference type="EMBL" id="NEZ56409.1"/>
    </source>
</evidence>
<comment type="similarity">
    <text evidence="1">Belongs to the P-Pant transferase superfamily. Gsp/Sfp/HetI/AcpT family.</text>
</comment>
<dbReference type="PANTHER" id="PTHR12215:SF10">
    <property type="entry name" value="L-AMINOADIPATE-SEMIALDEHYDE DEHYDROGENASE-PHOSPHOPANTETHEINYL TRANSFERASE"/>
    <property type="match status" value="1"/>
</dbReference>
<feature type="domain" description="4'-phosphopantetheinyl transferase N-terminal" evidence="4">
    <location>
        <begin position="43"/>
        <end position="118"/>
    </location>
</feature>
<dbReference type="EMBL" id="QXHD01000004">
    <property type="protein sequence ID" value="NEZ56409.1"/>
    <property type="molecule type" value="Genomic_DNA"/>
</dbReference>
<name>A0A6M0RJR7_9CYAN</name>
<sequence>MTKAIQDNLEHRTWRQAPADCYQTIDHSTMDLWRIPLDRPAQVDLLSKDELNRMNRYRFAADQRKFAVARSSLRQILAGYCQTSPADLIFNYGTHGKPSLHKHCDWQFNLSHSGEYALCGVAQHVVGVDIEQLRSMDRLDGLIKRCLAPSEQQSLASISPTQHSSAFLKYWTCKEAYLKATGQGISESLAGIEVDLSPTPQLKVTGQPWQLQIFTPCDGYTAAVVVAPEITQIRLWA</sequence>
<dbReference type="GO" id="GO:0008897">
    <property type="term" value="F:holo-[acyl-carrier-protein] synthase activity"/>
    <property type="evidence" value="ECO:0007669"/>
    <property type="project" value="InterPro"/>
</dbReference>
<dbReference type="Pfam" id="PF01648">
    <property type="entry name" value="ACPS"/>
    <property type="match status" value="1"/>
</dbReference>
<keyword evidence="2 5" id="KW-0808">Transferase</keyword>
<dbReference type="InterPro" id="IPR055066">
    <property type="entry name" value="AASDHPPT_N"/>
</dbReference>
<proteinExistence type="inferred from homology"/>
<dbReference type="InterPro" id="IPR050559">
    <property type="entry name" value="P-Pant_transferase_sf"/>
</dbReference>
<dbReference type="InterPro" id="IPR037143">
    <property type="entry name" value="4-PPantetheinyl_Trfase_dom_sf"/>
</dbReference>
<dbReference type="Pfam" id="PF22624">
    <property type="entry name" value="AASDHPPT_N"/>
    <property type="match status" value="1"/>
</dbReference>
<dbReference type="Gene3D" id="3.90.470.20">
    <property type="entry name" value="4'-phosphopantetheinyl transferase domain"/>
    <property type="match status" value="2"/>
</dbReference>
<dbReference type="AlphaFoldDB" id="A0A6M0RJR7"/>
<dbReference type="Proteomes" id="UP000481033">
    <property type="component" value="Unassembled WGS sequence"/>
</dbReference>
<accession>A0A6M0RJR7</accession>
<dbReference type="PANTHER" id="PTHR12215">
    <property type="entry name" value="PHOSPHOPANTETHEINE TRANSFERASE"/>
    <property type="match status" value="1"/>
</dbReference>
<reference evidence="5 6" key="1">
    <citation type="journal article" date="2020" name="Microb. Ecol.">
        <title>Ecogenomics of the Marine Benthic Filamentous Cyanobacterium Adonisia.</title>
        <authorList>
            <person name="Walter J.M."/>
            <person name="Coutinho F.H."/>
            <person name="Leomil L."/>
            <person name="Hargreaves P.I."/>
            <person name="Campeao M.E."/>
            <person name="Vieira V.V."/>
            <person name="Silva B.S."/>
            <person name="Fistarol G.O."/>
            <person name="Salomon P.S."/>
            <person name="Sawabe T."/>
            <person name="Mino S."/>
            <person name="Hosokawa M."/>
            <person name="Miyashita H."/>
            <person name="Maruyama F."/>
            <person name="van Verk M.C."/>
            <person name="Dutilh B.E."/>
            <person name="Thompson C.C."/>
            <person name="Thompson F.L."/>
        </authorList>
    </citation>
    <scope>NUCLEOTIDE SEQUENCE [LARGE SCALE GENOMIC DNA]</scope>
    <source>
        <strain evidence="5 6">CCMR0081</strain>
    </source>
</reference>
<dbReference type="GO" id="GO:0019878">
    <property type="term" value="P:lysine biosynthetic process via aminoadipic acid"/>
    <property type="evidence" value="ECO:0007669"/>
    <property type="project" value="TreeGrafter"/>
</dbReference>
<dbReference type="GO" id="GO:0005829">
    <property type="term" value="C:cytosol"/>
    <property type="evidence" value="ECO:0007669"/>
    <property type="project" value="TreeGrafter"/>
</dbReference>
<keyword evidence="6" id="KW-1185">Reference proteome</keyword>
<feature type="domain" description="4'-phosphopantetheinyl transferase" evidence="3">
    <location>
        <begin position="126"/>
        <end position="224"/>
    </location>
</feature>
<protein>
    <submittedName>
        <fullName evidence="5">4'-phosphopantetheinyl transferase</fullName>
    </submittedName>
</protein>
<organism evidence="5 6">
    <name type="scientific">Adonisia turfae CCMR0081</name>
    <dbReference type="NCBI Taxonomy" id="2292702"/>
    <lineage>
        <taxon>Bacteria</taxon>
        <taxon>Bacillati</taxon>
        <taxon>Cyanobacteriota</taxon>
        <taxon>Adonisia</taxon>
        <taxon>Adonisia turfae</taxon>
    </lineage>
</organism>
<evidence type="ECO:0000259" key="3">
    <source>
        <dbReference type="Pfam" id="PF01648"/>
    </source>
</evidence>
<evidence type="ECO:0000256" key="1">
    <source>
        <dbReference type="ARBA" id="ARBA00010990"/>
    </source>
</evidence>
<evidence type="ECO:0000313" key="6">
    <source>
        <dbReference type="Proteomes" id="UP000481033"/>
    </source>
</evidence>
<dbReference type="RefSeq" id="WP_163667884.1">
    <property type="nucleotide sequence ID" value="NZ_QXHD01000004.1"/>
</dbReference>
<dbReference type="GO" id="GO:0000287">
    <property type="term" value="F:magnesium ion binding"/>
    <property type="evidence" value="ECO:0007669"/>
    <property type="project" value="InterPro"/>
</dbReference>
<gene>
    <name evidence="5" type="ORF">DXZ20_12140</name>
</gene>
<dbReference type="InterPro" id="IPR008278">
    <property type="entry name" value="4-PPantetheinyl_Trfase_dom"/>
</dbReference>
<evidence type="ECO:0000256" key="2">
    <source>
        <dbReference type="ARBA" id="ARBA00022679"/>
    </source>
</evidence>